<protein>
    <submittedName>
        <fullName evidence="2">Uncharacterized protein</fullName>
    </submittedName>
</protein>
<dbReference type="OrthoDB" id="203830at2759"/>
<name>K0REG3_THAOC</name>
<keyword evidence="1" id="KW-0472">Membrane</keyword>
<evidence type="ECO:0000313" key="2">
    <source>
        <dbReference type="EMBL" id="EJK44942.1"/>
    </source>
</evidence>
<evidence type="ECO:0000256" key="1">
    <source>
        <dbReference type="SAM" id="Phobius"/>
    </source>
</evidence>
<keyword evidence="1" id="KW-0812">Transmembrane</keyword>
<reference evidence="2 3" key="1">
    <citation type="journal article" date="2012" name="Genome Biol.">
        <title>Genome and low-iron response of an oceanic diatom adapted to chronic iron limitation.</title>
        <authorList>
            <person name="Lommer M."/>
            <person name="Specht M."/>
            <person name="Roy A.S."/>
            <person name="Kraemer L."/>
            <person name="Andreson R."/>
            <person name="Gutowska M.A."/>
            <person name="Wolf J."/>
            <person name="Bergner S.V."/>
            <person name="Schilhabel M.B."/>
            <person name="Klostermeier U.C."/>
            <person name="Beiko R.G."/>
            <person name="Rosenstiel P."/>
            <person name="Hippler M."/>
            <person name="Laroche J."/>
        </authorList>
    </citation>
    <scope>NUCLEOTIDE SEQUENCE [LARGE SCALE GENOMIC DNA]</scope>
    <source>
        <strain evidence="2 3">CCMP1005</strain>
    </source>
</reference>
<feature type="transmembrane region" description="Helical" evidence="1">
    <location>
        <begin position="102"/>
        <end position="121"/>
    </location>
</feature>
<dbReference type="EMBL" id="AGNL01049019">
    <property type="protein sequence ID" value="EJK44942.1"/>
    <property type="molecule type" value="Genomic_DNA"/>
</dbReference>
<keyword evidence="3" id="KW-1185">Reference proteome</keyword>
<dbReference type="Proteomes" id="UP000266841">
    <property type="component" value="Unassembled WGS sequence"/>
</dbReference>
<keyword evidence="1" id="KW-1133">Transmembrane helix</keyword>
<feature type="non-terminal residue" evidence="2">
    <location>
        <position position="209"/>
    </location>
</feature>
<dbReference type="AlphaFoldDB" id="K0REG3"/>
<accession>K0REG3</accession>
<comment type="caution">
    <text evidence="2">The sequence shown here is derived from an EMBL/GenBank/DDBJ whole genome shotgun (WGS) entry which is preliminary data.</text>
</comment>
<evidence type="ECO:0000313" key="3">
    <source>
        <dbReference type="Proteomes" id="UP000266841"/>
    </source>
</evidence>
<organism evidence="2 3">
    <name type="scientific">Thalassiosira oceanica</name>
    <name type="common">Marine diatom</name>
    <dbReference type="NCBI Taxonomy" id="159749"/>
    <lineage>
        <taxon>Eukaryota</taxon>
        <taxon>Sar</taxon>
        <taxon>Stramenopiles</taxon>
        <taxon>Ochrophyta</taxon>
        <taxon>Bacillariophyta</taxon>
        <taxon>Coscinodiscophyceae</taxon>
        <taxon>Thalassiosirophycidae</taxon>
        <taxon>Thalassiosirales</taxon>
        <taxon>Thalassiosiraceae</taxon>
        <taxon>Thalassiosira</taxon>
    </lineage>
</organism>
<proteinExistence type="predicted"/>
<gene>
    <name evidence="2" type="ORF">THAOC_36478</name>
</gene>
<sequence length="209" mass="23023">MHSPAPGSFEIDPLSDRHAIQIFDFNSGKEVHIHILIPNPDSDDSPLDIGVIESYHHNRRLAMTSYTVPLVYDKTVLVKPMPGSKKSLRFKTAKVLQPFTPWLWVLVVLVVLTAAVLGGWFSDKEKLAKKNYGKSLRKLRAGGVKKSKSKAVYSRLIVDGFLEKGLFFFSAGVERDEAASLPQKTGTDGYVGTMQQAVTAGMVICAHPV</sequence>